<protein>
    <recommendedName>
        <fullName evidence="9">ELK domain-containing protein</fullName>
    </recommendedName>
</protein>
<keyword evidence="8" id="KW-0472">Membrane</keyword>
<dbReference type="AlphaFoldDB" id="A0AAD8MTT7"/>
<dbReference type="GO" id="GO:0005634">
    <property type="term" value="C:nucleus"/>
    <property type="evidence" value="ECO:0007669"/>
    <property type="project" value="UniProtKB-SubCell"/>
</dbReference>
<comment type="similarity">
    <text evidence="1">Belongs to the peptidase S8 family.</text>
</comment>
<dbReference type="InterPro" id="IPR000209">
    <property type="entry name" value="Peptidase_S8/S53_dom"/>
</dbReference>
<dbReference type="InterPro" id="IPR045051">
    <property type="entry name" value="SBT"/>
</dbReference>
<dbReference type="InterPro" id="IPR005539">
    <property type="entry name" value="ELK_dom"/>
</dbReference>
<feature type="region of interest" description="Disordered" evidence="7">
    <location>
        <begin position="58"/>
        <end position="105"/>
    </location>
</feature>
<comment type="subcellular location">
    <subcellularLocation>
        <location evidence="6">Nucleus</location>
    </subcellularLocation>
</comment>
<evidence type="ECO:0000313" key="11">
    <source>
        <dbReference type="Proteomes" id="UP001237642"/>
    </source>
</evidence>
<dbReference type="GO" id="GO:0006508">
    <property type="term" value="P:proteolysis"/>
    <property type="evidence" value="ECO:0007669"/>
    <property type="project" value="UniProtKB-KW"/>
</dbReference>
<dbReference type="InterPro" id="IPR023828">
    <property type="entry name" value="Peptidase_S8_Ser-AS"/>
</dbReference>
<evidence type="ECO:0000256" key="5">
    <source>
        <dbReference type="ARBA" id="ARBA00022825"/>
    </source>
</evidence>
<evidence type="ECO:0000256" key="4">
    <source>
        <dbReference type="ARBA" id="ARBA00022801"/>
    </source>
</evidence>
<comment type="similarity">
    <text evidence="6">Belongs to the TALE/KNOX homeobox family.</text>
</comment>
<reference evidence="10" key="1">
    <citation type="submission" date="2023-02" db="EMBL/GenBank/DDBJ databases">
        <title>Genome of toxic invasive species Heracleum sosnowskyi carries increased number of genes despite the absence of recent whole-genome duplications.</title>
        <authorList>
            <person name="Schelkunov M."/>
            <person name="Shtratnikova V."/>
            <person name="Makarenko M."/>
            <person name="Klepikova A."/>
            <person name="Omelchenko D."/>
            <person name="Novikova G."/>
            <person name="Obukhova E."/>
            <person name="Bogdanov V."/>
            <person name="Penin A."/>
            <person name="Logacheva M."/>
        </authorList>
    </citation>
    <scope>NUCLEOTIDE SEQUENCE</scope>
    <source>
        <strain evidence="10">Hsosn_3</strain>
        <tissue evidence="10">Leaf</tissue>
    </source>
</reference>
<keyword evidence="4" id="KW-0378">Hydrolase</keyword>
<evidence type="ECO:0000256" key="6">
    <source>
        <dbReference type="PROSITE-ProRule" id="PRU00559"/>
    </source>
</evidence>
<evidence type="ECO:0000313" key="10">
    <source>
        <dbReference type="EMBL" id="KAK1384859.1"/>
    </source>
</evidence>
<feature type="region of interest" description="Disordered" evidence="7">
    <location>
        <begin position="11"/>
        <end position="33"/>
    </location>
</feature>
<evidence type="ECO:0000256" key="8">
    <source>
        <dbReference type="SAM" id="Phobius"/>
    </source>
</evidence>
<feature type="domain" description="ELK" evidence="9">
    <location>
        <begin position="222"/>
        <end position="242"/>
    </location>
</feature>
<dbReference type="SUPFAM" id="SSF52743">
    <property type="entry name" value="Subtilisin-like"/>
    <property type="match status" value="1"/>
</dbReference>
<keyword evidence="8" id="KW-1133">Transmembrane helix</keyword>
<feature type="transmembrane region" description="Helical" evidence="8">
    <location>
        <begin position="112"/>
        <end position="136"/>
    </location>
</feature>
<keyword evidence="2" id="KW-0645">Protease</keyword>
<dbReference type="Pfam" id="PF00082">
    <property type="entry name" value="Peptidase_S8"/>
    <property type="match status" value="1"/>
</dbReference>
<organism evidence="10 11">
    <name type="scientific">Heracleum sosnowskyi</name>
    <dbReference type="NCBI Taxonomy" id="360622"/>
    <lineage>
        <taxon>Eukaryota</taxon>
        <taxon>Viridiplantae</taxon>
        <taxon>Streptophyta</taxon>
        <taxon>Embryophyta</taxon>
        <taxon>Tracheophyta</taxon>
        <taxon>Spermatophyta</taxon>
        <taxon>Magnoliopsida</taxon>
        <taxon>eudicotyledons</taxon>
        <taxon>Gunneridae</taxon>
        <taxon>Pentapetalae</taxon>
        <taxon>asterids</taxon>
        <taxon>campanulids</taxon>
        <taxon>Apiales</taxon>
        <taxon>Apiaceae</taxon>
        <taxon>Apioideae</taxon>
        <taxon>apioid superclade</taxon>
        <taxon>Tordylieae</taxon>
        <taxon>Tordyliinae</taxon>
        <taxon>Heracleum</taxon>
    </lineage>
</organism>
<comment type="caution">
    <text evidence="10">The sequence shown here is derived from an EMBL/GenBank/DDBJ whole genome shotgun (WGS) entry which is preliminary data.</text>
</comment>
<keyword evidence="11" id="KW-1185">Reference proteome</keyword>
<evidence type="ECO:0000256" key="2">
    <source>
        <dbReference type="ARBA" id="ARBA00022670"/>
    </source>
</evidence>
<dbReference type="Gene3D" id="2.60.40.2310">
    <property type="match status" value="1"/>
</dbReference>
<evidence type="ECO:0000259" key="9">
    <source>
        <dbReference type="PROSITE" id="PS51213"/>
    </source>
</evidence>
<sequence length="514" mass="56128">MLPMFKFVEGSSCNNADNGCDTPSSSSEPQNLNDIVRRRLAAQSSNLAAAPARGASRSEQIIALPSTRSSGSFPAMPKERKKNPLPPAPSPTKPPTIPVGESRKTSGHSGNMWKYIIGILSAVLVSVVALALFFFFRTRPGPDSQDTSVPWKTGLSGQLQKAFVIGVTLGEGTGATMSEDEDDLQADFSLDQSGNDVHDMMGFGPLLPTESERSLMERVRQELKIELKHGFRSKLEDVREEILRKRRAGKLPGDTTSELKDWWQQHSKWPYPTVGIPVLLNWIGLQLNQSLQFSILKHSKISWLHLSPGANILPAWSPLALFSVDIFDKRTVDYNIISGTSMSCPYATGAAAYVKASHPDWSPAAIKSALMTTATIMDPRKNSDAEFAYGSGQIDPLKAVDPGLVFDALEADYEDFLCNEGYNASLVRLISGDASKCSSPGKTWDLNYPSFALSLLDGEEAFGSASKMMRGILPGTVQLTADNRIFPGRIRRAVEGLMMDITVVEEEITRWPGT</sequence>
<dbReference type="GO" id="GO:0004252">
    <property type="term" value="F:serine-type endopeptidase activity"/>
    <property type="evidence" value="ECO:0007669"/>
    <property type="project" value="InterPro"/>
</dbReference>
<dbReference type="InterPro" id="IPR036852">
    <property type="entry name" value="Peptidase_S8/S53_dom_sf"/>
</dbReference>
<dbReference type="PROSITE" id="PS51213">
    <property type="entry name" value="ELK"/>
    <property type="match status" value="1"/>
</dbReference>
<keyword evidence="6" id="KW-0539">Nucleus</keyword>
<keyword evidence="5" id="KW-0720">Serine protease</keyword>
<dbReference type="Gene3D" id="1.10.10.60">
    <property type="entry name" value="Homeodomain-like"/>
    <property type="match status" value="1"/>
</dbReference>
<dbReference type="EMBL" id="JAUIZM010000005">
    <property type="protein sequence ID" value="KAK1384859.1"/>
    <property type="molecule type" value="Genomic_DNA"/>
</dbReference>
<name>A0AAD8MTT7_9APIA</name>
<dbReference type="GO" id="GO:0003677">
    <property type="term" value="F:DNA binding"/>
    <property type="evidence" value="ECO:0007669"/>
    <property type="project" value="InterPro"/>
</dbReference>
<feature type="compositionally biased region" description="Pro residues" evidence="7">
    <location>
        <begin position="84"/>
        <end position="97"/>
    </location>
</feature>
<gene>
    <name evidence="10" type="ORF">POM88_022594</name>
</gene>
<dbReference type="Gene3D" id="3.40.50.200">
    <property type="entry name" value="Peptidase S8/S53 domain"/>
    <property type="match status" value="1"/>
</dbReference>
<keyword evidence="8" id="KW-0812">Transmembrane</keyword>
<dbReference type="PANTHER" id="PTHR10795">
    <property type="entry name" value="PROPROTEIN CONVERTASE SUBTILISIN/KEXIN"/>
    <property type="match status" value="1"/>
</dbReference>
<evidence type="ECO:0000256" key="1">
    <source>
        <dbReference type="ARBA" id="ARBA00011073"/>
    </source>
</evidence>
<evidence type="ECO:0000256" key="7">
    <source>
        <dbReference type="SAM" id="MobiDB-lite"/>
    </source>
</evidence>
<evidence type="ECO:0000256" key="3">
    <source>
        <dbReference type="ARBA" id="ARBA00022729"/>
    </source>
</evidence>
<dbReference type="PROSITE" id="PS00138">
    <property type="entry name" value="SUBTILASE_SER"/>
    <property type="match status" value="1"/>
</dbReference>
<dbReference type="Proteomes" id="UP001237642">
    <property type="component" value="Unassembled WGS sequence"/>
</dbReference>
<reference evidence="10" key="2">
    <citation type="submission" date="2023-05" db="EMBL/GenBank/DDBJ databases">
        <authorList>
            <person name="Schelkunov M.I."/>
        </authorList>
    </citation>
    <scope>NUCLEOTIDE SEQUENCE</scope>
    <source>
        <strain evidence="10">Hsosn_3</strain>
        <tissue evidence="10">Leaf</tissue>
    </source>
</reference>
<accession>A0AAD8MTT7</accession>
<proteinExistence type="inferred from homology"/>
<keyword evidence="3" id="KW-0732">Signal</keyword>